<organism evidence="2 3">
    <name type="scientific">Micromonospora craterilacus</name>
    <dbReference type="NCBI Taxonomy" id="1655439"/>
    <lineage>
        <taxon>Bacteria</taxon>
        <taxon>Bacillati</taxon>
        <taxon>Actinomycetota</taxon>
        <taxon>Actinomycetes</taxon>
        <taxon>Micromonosporales</taxon>
        <taxon>Micromonosporaceae</taxon>
        <taxon>Micromonospora</taxon>
    </lineage>
</organism>
<keyword evidence="1" id="KW-0812">Transmembrane</keyword>
<dbReference type="RefSeq" id="WP_146605761.1">
    <property type="nucleotide sequence ID" value="NZ_POTY01000116.1"/>
</dbReference>
<feature type="transmembrane region" description="Helical" evidence="1">
    <location>
        <begin position="80"/>
        <end position="103"/>
    </location>
</feature>
<reference evidence="2 3" key="1">
    <citation type="submission" date="2018-01" db="EMBL/GenBank/DDBJ databases">
        <title>Draft genome sequence of Jishengella sp. NA12.</title>
        <authorList>
            <person name="Sahin N."/>
            <person name="Ay H."/>
            <person name="Saygin H."/>
        </authorList>
    </citation>
    <scope>NUCLEOTIDE SEQUENCE [LARGE SCALE GENOMIC DNA]</scope>
    <source>
        <strain evidence="2 3">NA12</strain>
    </source>
</reference>
<accession>A0A2W2F2U0</accession>
<name>A0A2W2F2U0_9ACTN</name>
<evidence type="ECO:0000313" key="3">
    <source>
        <dbReference type="Proteomes" id="UP000248924"/>
    </source>
</evidence>
<keyword evidence="3" id="KW-1185">Reference proteome</keyword>
<evidence type="ECO:0000313" key="2">
    <source>
        <dbReference type="EMBL" id="PZG15867.1"/>
    </source>
</evidence>
<sequence length="142" mass="14417">MRGEAATTGRWLRFVLLACTLFGLAAMHSLGHDPILGTAGHDSHGGAAATPALSGGCHGDQCTQLAAPASEEPGNGHTPGWAVCMAIAAGLALAVVLAVVLLHGTRRERPRGRTSTRASGGRAPPPLTLIDLTTASISVLRI</sequence>
<evidence type="ECO:0000256" key="1">
    <source>
        <dbReference type="SAM" id="Phobius"/>
    </source>
</evidence>
<proteinExistence type="predicted"/>
<dbReference type="Proteomes" id="UP000248924">
    <property type="component" value="Unassembled WGS sequence"/>
</dbReference>
<feature type="transmembrane region" description="Helical" evidence="1">
    <location>
        <begin position="12"/>
        <end position="30"/>
    </location>
</feature>
<dbReference type="OrthoDB" id="3298864at2"/>
<dbReference type="EMBL" id="POTY01000116">
    <property type="protein sequence ID" value="PZG15867.1"/>
    <property type="molecule type" value="Genomic_DNA"/>
</dbReference>
<keyword evidence="1" id="KW-0472">Membrane</keyword>
<dbReference type="InterPro" id="IPR046151">
    <property type="entry name" value="DUF6153"/>
</dbReference>
<dbReference type="AlphaFoldDB" id="A0A2W2F2U0"/>
<dbReference type="Pfam" id="PF19650">
    <property type="entry name" value="DUF6153"/>
    <property type="match status" value="1"/>
</dbReference>
<comment type="caution">
    <text evidence="2">The sequence shown here is derived from an EMBL/GenBank/DDBJ whole genome shotgun (WGS) entry which is preliminary data.</text>
</comment>
<keyword evidence="1" id="KW-1133">Transmembrane helix</keyword>
<gene>
    <name evidence="2" type="ORF">C1I95_18765</name>
</gene>
<protein>
    <submittedName>
        <fullName evidence="2">Uncharacterized protein</fullName>
    </submittedName>
</protein>